<evidence type="ECO:0000256" key="4">
    <source>
        <dbReference type="ARBA" id="ARBA00023136"/>
    </source>
</evidence>
<keyword evidence="3 5" id="KW-1133">Transmembrane helix</keyword>
<dbReference type="GO" id="GO:0005783">
    <property type="term" value="C:endoplasmic reticulum"/>
    <property type="evidence" value="ECO:0007669"/>
    <property type="project" value="TreeGrafter"/>
</dbReference>
<keyword evidence="7" id="KW-0540">Nuclease</keyword>
<feature type="transmembrane region" description="Helical" evidence="5">
    <location>
        <begin position="322"/>
        <end position="343"/>
    </location>
</feature>
<name>A0A069DTD4_9HEMI</name>
<feature type="transmembrane region" description="Helical" evidence="5">
    <location>
        <begin position="18"/>
        <end position="38"/>
    </location>
</feature>
<evidence type="ECO:0000313" key="7">
    <source>
        <dbReference type="EMBL" id="JAC86912.1"/>
    </source>
</evidence>
<comment type="subcellular location">
    <subcellularLocation>
        <location evidence="1">Membrane</location>
        <topology evidence="1">Multi-pass membrane protein</topology>
    </subcellularLocation>
</comment>
<dbReference type="GO" id="GO:0004527">
    <property type="term" value="F:exonuclease activity"/>
    <property type="evidence" value="ECO:0007669"/>
    <property type="project" value="UniProtKB-KW"/>
</dbReference>
<accession>A0A069DTD4</accession>
<proteinExistence type="evidence at transcript level"/>
<keyword evidence="7" id="KW-0378">Hydrolase</keyword>
<feature type="non-terminal residue" evidence="7">
    <location>
        <position position="1"/>
    </location>
</feature>
<protein>
    <submittedName>
        <fullName evidence="7">Putative cell division control protein/ dna repair exonuclease</fullName>
    </submittedName>
</protein>
<evidence type="ECO:0000256" key="5">
    <source>
        <dbReference type="SAM" id="Phobius"/>
    </source>
</evidence>
<dbReference type="SUPFAM" id="SSF56300">
    <property type="entry name" value="Metallo-dependent phosphatases"/>
    <property type="match status" value="1"/>
</dbReference>
<dbReference type="InterPro" id="IPR033308">
    <property type="entry name" value="PGAP5/Cdc1/Ted1"/>
</dbReference>
<evidence type="ECO:0000256" key="3">
    <source>
        <dbReference type="ARBA" id="ARBA00022989"/>
    </source>
</evidence>
<evidence type="ECO:0000256" key="2">
    <source>
        <dbReference type="ARBA" id="ARBA00022692"/>
    </source>
</evidence>
<keyword evidence="7" id="KW-0269">Exonuclease</keyword>
<keyword evidence="7" id="KW-0132">Cell division</keyword>
<dbReference type="GO" id="GO:0051301">
    <property type="term" value="P:cell division"/>
    <property type="evidence" value="ECO:0007669"/>
    <property type="project" value="UniProtKB-KW"/>
</dbReference>
<dbReference type="PANTHER" id="PTHR13315">
    <property type="entry name" value="METALLO PHOSPHOESTERASE RELATED"/>
    <property type="match status" value="1"/>
</dbReference>
<keyword evidence="2 5" id="KW-0812">Transmembrane</keyword>
<evidence type="ECO:0000256" key="1">
    <source>
        <dbReference type="ARBA" id="ARBA00004141"/>
    </source>
</evidence>
<keyword evidence="7" id="KW-0131">Cell cycle</keyword>
<keyword evidence="4 5" id="KW-0472">Membrane</keyword>
<evidence type="ECO:0000259" key="6">
    <source>
        <dbReference type="Pfam" id="PF00149"/>
    </source>
</evidence>
<organism evidence="7">
    <name type="scientific">Panstrongylus megistus</name>
    <dbReference type="NCBI Taxonomy" id="65343"/>
    <lineage>
        <taxon>Eukaryota</taxon>
        <taxon>Metazoa</taxon>
        <taxon>Ecdysozoa</taxon>
        <taxon>Arthropoda</taxon>
        <taxon>Hexapoda</taxon>
        <taxon>Insecta</taxon>
        <taxon>Pterygota</taxon>
        <taxon>Neoptera</taxon>
        <taxon>Paraneoptera</taxon>
        <taxon>Hemiptera</taxon>
        <taxon>Heteroptera</taxon>
        <taxon>Panheteroptera</taxon>
        <taxon>Cimicomorpha</taxon>
        <taxon>Reduviidae</taxon>
        <taxon>Triatominae</taxon>
        <taxon>Panstrongylus</taxon>
    </lineage>
</organism>
<dbReference type="GO" id="GO:0016020">
    <property type="term" value="C:membrane"/>
    <property type="evidence" value="ECO:0007669"/>
    <property type="project" value="UniProtKB-SubCell"/>
</dbReference>
<dbReference type="PANTHER" id="PTHR13315:SF4">
    <property type="entry name" value="METALLOPHOSPHOESTERASE, ISOFORM E"/>
    <property type="match status" value="1"/>
</dbReference>
<sequence>RNIFVLRKYFRKKHSDSILLHLIAFIVFLNEWVVFYSYKFFWPNTICGDLQDYYKILFVADPQILGEDTESWIARWDSDRFLRKTYLHALQHAEPSVVVFLGDLMDEGSHADSDQFLRYYKRFKQIFNHEPSSVNMTIFLPGDNDIGGEDEIIFYSNVERFENFFDKQPNVESYRNIEFYKVNKLLRRFPTVSNKNNTIRIAVSHIPLLGYADETTEKVITKLRPHLIFSAHDHKSVHFVGDLNTGEAIYVELFNNNMENERLSKWRFQTSQLHTNEILVPTCSYRMGVQNIGYGLAVIDKKGEYFCYQILWLPQRLFQLKVYLYCIPPITLIIIFRALKYLYRYLSCLR</sequence>
<dbReference type="InterPro" id="IPR029052">
    <property type="entry name" value="Metallo-depent_PP-like"/>
</dbReference>
<dbReference type="Gene3D" id="3.60.21.10">
    <property type="match status" value="1"/>
</dbReference>
<dbReference type="EMBL" id="GBGD01001977">
    <property type="protein sequence ID" value="JAC86912.1"/>
    <property type="molecule type" value="mRNA"/>
</dbReference>
<dbReference type="GO" id="GO:0006506">
    <property type="term" value="P:GPI anchor biosynthetic process"/>
    <property type="evidence" value="ECO:0007669"/>
    <property type="project" value="InterPro"/>
</dbReference>
<dbReference type="InterPro" id="IPR004843">
    <property type="entry name" value="Calcineurin-like_PHP"/>
</dbReference>
<dbReference type="Pfam" id="PF00149">
    <property type="entry name" value="Metallophos"/>
    <property type="match status" value="1"/>
</dbReference>
<feature type="domain" description="Calcineurin-like phosphoesterase" evidence="6">
    <location>
        <begin position="55"/>
        <end position="235"/>
    </location>
</feature>
<reference evidence="7" key="1">
    <citation type="journal article" date="2015" name="J. Med. Entomol.">
        <title>A Deep Insight Into the Sialotranscriptome of the Chagas Disease Vector, Panstrongylus megistus (Hemiptera: Heteroptera).</title>
        <authorList>
            <person name="Ribeiro J.M."/>
            <person name="Schwarz A."/>
            <person name="Francischetti I.M."/>
        </authorList>
    </citation>
    <scope>NUCLEOTIDE SEQUENCE</scope>
    <source>
        <tissue evidence="7">Salivary glands</tissue>
    </source>
</reference>
<dbReference type="AlphaFoldDB" id="A0A069DTD4"/>